<comment type="caution">
    <text evidence="2">The sequence shown here is derived from an EMBL/GenBank/DDBJ whole genome shotgun (WGS) entry which is preliminary data.</text>
</comment>
<dbReference type="InterPro" id="IPR025959">
    <property type="entry name" value="Winged_HTH_dom"/>
</dbReference>
<feature type="domain" description="Winged helix-turn helix" evidence="1">
    <location>
        <begin position="111"/>
        <end position="167"/>
    </location>
</feature>
<evidence type="ECO:0000259" key="1">
    <source>
        <dbReference type="Pfam" id="PF13592"/>
    </source>
</evidence>
<gene>
    <name evidence="2" type="ORF">G3M99_18100</name>
</gene>
<evidence type="ECO:0000313" key="2">
    <source>
        <dbReference type="EMBL" id="NEU06675.1"/>
    </source>
</evidence>
<reference evidence="2 3" key="1">
    <citation type="submission" date="2020-02" db="EMBL/GenBank/DDBJ databases">
        <title>Genome assembly of a novel Clostridium senegalense strain.</title>
        <authorList>
            <person name="Gupta T.B."/>
            <person name="Jauregui R."/>
            <person name="Maclean P."/>
            <person name="Nawarathana A."/>
            <person name="Brightwell G."/>
        </authorList>
    </citation>
    <scope>NUCLEOTIDE SEQUENCE [LARGE SCALE GENOMIC DNA]</scope>
    <source>
        <strain evidence="2 3">AGRFS4</strain>
    </source>
</reference>
<dbReference type="AlphaFoldDB" id="A0A6M0H7L2"/>
<dbReference type="Proteomes" id="UP000481872">
    <property type="component" value="Unassembled WGS sequence"/>
</dbReference>
<dbReference type="InterPro" id="IPR009057">
    <property type="entry name" value="Homeodomain-like_sf"/>
</dbReference>
<proteinExistence type="predicted"/>
<name>A0A6M0H7L2_9CLOT</name>
<dbReference type="SUPFAM" id="SSF46689">
    <property type="entry name" value="Homeodomain-like"/>
    <property type="match status" value="1"/>
</dbReference>
<keyword evidence="3" id="KW-1185">Reference proteome</keyword>
<protein>
    <submittedName>
        <fullName evidence="2">Transposase</fullName>
    </submittedName>
</protein>
<dbReference type="RefSeq" id="WP_199870970.1">
    <property type="nucleotide sequence ID" value="NZ_JAAGPU010000083.1"/>
</dbReference>
<organism evidence="2 3">
    <name type="scientific">Clostridium senegalense</name>
    <dbReference type="NCBI Taxonomy" id="1465809"/>
    <lineage>
        <taxon>Bacteria</taxon>
        <taxon>Bacillati</taxon>
        <taxon>Bacillota</taxon>
        <taxon>Clostridia</taxon>
        <taxon>Eubacteriales</taxon>
        <taxon>Clostridiaceae</taxon>
        <taxon>Clostridium</taxon>
    </lineage>
</organism>
<dbReference type="EMBL" id="JAAGPU010000083">
    <property type="protein sequence ID" value="NEU06675.1"/>
    <property type="molecule type" value="Genomic_DNA"/>
</dbReference>
<dbReference type="Pfam" id="PF13592">
    <property type="entry name" value="HTH_33"/>
    <property type="match status" value="1"/>
</dbReference>
<feature type="non-terminal residue" evidence="2">
    <location>
        <position position="1"/>
    </location>
</feature>
<evidence type="ECO:0000313" key="3">
    <source>
        <dbReference type="Proteomes" id="UP000481872"/>
    </source>
</evidence>
<sequence length="177" mass="20486">RSAINIETLHNFKIEELIEIRNSTENNRQRLILTTVIMRYLNYSNKEIMTLTGLCQATIVSYVKKWNAVGFDTLKECRGGSLGKLSPDIIENLIYTVKNISPIDKGFVANTWTCALLALYIEREFGVKVTEEAIRLRLIENNISYKRAQPMPTKFDKAQQEAFKKNTKPTIYFRIFI</sequence>
<accession>A0A6M0H7L2</accession>